<feature type="domain" description="N-(5'phosphoribosyl) anthranilate isomerase (PRAI)" evidence="11">
    <location>
        <begin position="3"/>
        <end position="200"/>
    </location>
</feature>
<organism evidence="12 13">
    <name type="scientific">Vagococcus entomophilus</name>
    <dbReference type="NCBI Taxonomy" id="1160095"/>
    <lineage>
        <taxon>Bacteria</taxon>
        <taxon>Bacillati</taxon>
        <taxon>Bacillota</taxon>
        <taxon>Bacilli</taxon>
        <taxon>Lactobacillales</taxon>
        <taxon>Enterococcaceae</taxon>
        <taxon>Vagococcus</taxon>
    </lineage>
</organism>
<dbReference type="GO" id="GO:0000162">
    <property type="term" value="P:L-tryptophan biosynthetic process"/>
    <property type="evidence" value="ECO:0007669"/>
    <property type="project" value="UniProtKB-UniRule"/>
</dbReference>
<evidence type="ECO:0000256" key="8">
    <source>
        <dbReference type="ARBA" id="ARBA00023141"/>
    </source>
</evidence>
<dbReference type="EMBL" id="NGJZ01000001">
    <property type="protein sequence ID" value="RSU08360.1"/>
    <property type="molecule type" value="Genomic_DNA"/>
</dbReference>
<evidence type="ECO:0000256" key="2">
    <source>
        <dbReference type="ARBA" id="ARBA00004664"/>
    </source>
</evidence>
<keyword evidence="6 10" id="KW-0028">Amino-acid biosynthesis</keyword>
<dbReference type="PANTHER" id="PTHR42894:SF1">
    <property type="entry name" value="N-(5'-PHOSPHORIBOSYL)ANTHRANILATE ISOMERASE"/>
    <property type="match status" value="1"/>
</dbReference>
<dbReference type="PANTHER" id="PTHR42894">
    <property type="entry name" value="N-(5'-PHOSPHORIBOSYL)ANTHRANILATE ISOMERASE"/>
    <property type="match status" value="1"/>
</dbReference>
<evidence type="ECO:0000256" key="1">
    <source>
        <dbReference type="ARBA" id="ARBA00001164"/>
    </source>
</evidence>
<gene>
    <name evidence="10" type="primary">trpF</name>
    <name evidence="12" type="ORF">CBF30_03730</name>
</gene>
<evidence type="ECO:0000256" key="5">
    <source>
        <dbReference type="ARBA" id="ARBA00022272"/>
    </source>
</evidence>
<accession>A0A430AJS6</accession>
<dbReference type="EC" id="5.3.1.24" evidence="4 10"/>
<dbReference type="UniPathway" id="UPA00035">
    <property type="reaction ID" value="UER00042"/>
</dbReference>
<keyword evidence="13" id="KW-1185">Reference proteome</keyword>
<comment type="catalytic activity">
    <reaction evidence="1 10">
        <text>N-(5-phospho-beta-D-ribosyl)anthranilate = 1-(2-carboxyphenylamino)-1-deoxy-D-ribulose 5-phosphate</text>
        <dbReference type="Rhea" id="RHEA:21540"/>
        <dbReference type="ChEBI" id="CHEBI:18277"/>
        <dbReference type="ChEBI" id="CHEBI:58613"/>
        <dbReference type="EC" id="5.3.1.24"/>
    </reaction>
</comment>
<dbReference type="Proteomes" id="UP000288669">
    <property type="component" value="Unassembled WGS sequence"/>
</dbReference>
<evidence type="ECO:0000256" key="10">
    <source>
        <dbReference type="HAMAP-Rule" id="MF_00135"/>
    </source>
</evidence>
<dbReference type="AlphaFoldDB" id="A0A430AJS6"/>
<evidence type="ECO:0000313" key="12">
    <source>
        <dbReference type="EMBL" id="RSU08360.1"/>
    </source>
</evidence>
<dbReference type="NCBIfam" id="NF002300">
    <property type="entry name" value="PRK01222.1-7"/>
    <property type="match status" value="1"/>
</dbReference>
<dbReference type="RefSeq" id="WP_126822887.1">
    <property type="nucleotide sequence ID" value="NZ_JBHLWU010000001.1"/>
</dbReference>
<protein>
    <recommendedName>
        <fullName evidence="5 10">N-(5'-phosphoribosyl)anthranilate isomerase</fullName>
        <shortName evidence="10">PRAI</shortName>
        <ecNumber evidence="4 10">5.3.1.24</ecNumber>
    </recommendedName>
</protein>
<dbReference type="OrthoDB" id="9786954at2"/>
<evidence type="ECO:0000259" key="11">
    <source>
        <dbReference type="Pfam" id="PF00697"/>
    </source>
</evidence>
<evidence type="ECO:0000256" key="3">
    <source>
        <dbReference type="ARBA" id="ARBA00007571"/>
    </source>
</evidence>
<dbReference type="InterPro" id="IPR044643">
    <property type="entry name" value="TrpF_fam"/>
</dbReference>
<dbReference type="CDD" id="cd00405">
    <property type="entry name" value="PRAI"/>
    <property type="match status" value="1"/>
</dbReference>
<keyword evidence="7 10" id="KW-0822">Tryptophan biosynthesis</keyword>
<evidence type="ECO:0000256" key="6">
    <source>
        <dbReference type="ARBA" id="ARBA00022605"/>
    </source>
</evidence>
<evidence type="ECO:0000256" key="9">
    <source>
        <dbReference type="ARBA" id="ARBA00023235"/>
    </source>
</evidence>
<comment type="similarity">
    <text evidence="3 10">Belongs to the TrpF family.</text>
</comment>
<dbReference type="GO" id="GO:0004640">
    <property type="term" value="F:phosphoribosylanthranilate isomerase activity"/>
    <property type="evidence" value="ECO:0007669"/>
    <property type="project" value="UniProtKB-UniRule"/>
</dbReference>
<comment type="pathway">
    <text evidence="2 10">Amino-acid biosynthesis; L-tryptophan biosynthesis; L-tryptophan from chorismate: step 3/5.</text>
</comment>
<dbReference type="SUPFAM" id="SSF51366">
    <property type="entry name" value="Ribulose-phoshate binding barrel"/>
    <property type="match status" value="1"/>
</dbReference>
<keyword evidence="8 10" id="KW-0057">Aromatic amino acid biosynthesis</keyword>
<evidence type="ECO:0000313" key="13">
    <source>
        <dbReference type="Proteomes" id="UP000288669"/>
    </source>
</evidence>
<evidence type="ECO:0000256" key="4">
    <source>
        <dbReference type="ARBA" id="ARBA00012572"/>
    </source>
</evidence>
<dbReference type="InterPro" id="IPR013785">
    <property type="entry name" value="Aldolase_TIM"/>
</dbReference>
<dbReference type="HAMAP" id="MF_00135">
    <property type="entry name" value="PRAI"/>
    <property type="match status" value="1"/>
</dbReference>
<keyword evidence="9 10" id="KW-0413">Isomerase</keyword>
<name>A0A430AJS6_9ENTE</name>
<dbReference type="FunFam" id="3.20.20.70:FF:000075">
    <property type="entry name" value="Tryptophan biosynthesis protein TRP1"/>
    <property type="match status" value="1"/>
</dbReference>
<proteinExistence type="inferred from homology"/>
<comment type="caution">
    <text evidence="12">The sequence shown here is derived from an EMBL/GenBank/DDBJ whole genome shotgun (WGS) entry which is preliminary data.</text>
</comment>
<sequence length="209" mass="22983">MKIKICGLKEQTHVEVAVQAGADYLGFIFVPSSSRYISPEKVADITKNVPKSIKKVGVFVNPTIVEIERIQKIAGLDLIQLHGVESKQLIKNISQPVIKAIPADNFLIKEAIAAYPTDTVLLLDTPSNSGANFGGKGETFDWDKVEWSLLTGRKFFIAGGLTNGNVARAMEQLHPYGVDVSSGVETSKRKDSKKIRAFIQIVRKEENDE</sequence>
<reference evidence="12 13" key="1">
    <citation type="submission" date="2017-05" db="EMBL/GenBank/DDBJ databases">
        <title>Vagococcus spp. assemblies.</title>
        <authorList>
            <person name="Gulvik C.A."/>
        </authorList>
    </citation>
    <scope>NUCLEOTIDE SEQUENCE [LARGE SCALE GENOMIC DNA]</scope>
    <source>
        <strain evidence="12 13">DSM 24756</strain>
    </source>
</reference>
<dbReference type="InterPro" id="IPR001240">
    <property type="entry name" value="PRAI_dom"/>
</dbReference>
<dbReference type="InterPro" id="IPR011060">
    <property type="entry name" value="RibuloseP-bd_barrel"/>
</dbReference>
<evidence type="ECO:0000256" key="7">
    <source>
        <dbReference type="ARBA" id="ARBA00022822"/>
    </source>
</evidence>
<dbReference type="Gene3D" id="3.20.20.70">
    <property type="entry name" value="Aldolase class I"/>
    <property type="match status" value="1"/>
</dbReference>
<dbReference type="Pfam" id="PF00697">
    <property type="entry name" value="PRAI"/>
    <property type="match status" value="1"/>
</dbReference>